<keyword evidence="4" id="KW-0539">Nucleus</keyword>
<evidence type="ECO:0000313" key="6">
    <source>
        <dbReference type="EMBL" id="KAG2325124.1"/>
    </source>
</evidence>
<evidence type="ECO:0000256" key="3">
    <source>
        <dbReference type="ARBA" id="ARBA00023163"/>
    </source>
</evidence>
<dbReference type="SUPFAM" id="SSF101941">
    <property type="entry name" value="NAC domain"/>
    <property type="match status" value="1"/>
</dbReference>
<organism evidence="6 7">
    <name type="scientific">Brassica carinata</name>
    <name type="common">Ethiopian mustard</name>
    <name type="synonym">Abyssinian cabbage</name>
    <dbReference type="NCBI Taxonomy" id="52824"/>
    <lineage>
        <taxon>Eukaryota</taxon>
        <taxon>Viridiplantae</taxon>
        <taxon>Streptophyta</taxon>
        <taxon>Embryophyta</taxon>
        <taxon>Tracheophyta</taxon>
        <taxon>Spermatophyta</taxon>
        <taxon>Magnoliopsida</taxon>
        <taxon>eudicotyledons</taxon>
        <taxon>Gunneridae</taxon>
        <taxon>Pentapetalae</taxon>
        <taxon>rosids</taxon>
        <taxon>malvids</taxon>
        <taxon>Brassicales</taxon>
        <taxon>Brassicaceae</taxon>
        <taxon>Brassiceae</taxon>
        <taxon>Brassica</taxon>
    </lineage>
</organism>
<reference evidence="6 7" key="1">
    <citation type="submission" date="2020-02" db="EMBL/GenBank/DDBJ databases">
        <authorList>
            <person name="Ma Q."/>
            <person name="Huang Y."/>
            <person name="Song X."/>
            <person name="Pei D."/>
        </authorList>
    </citation>
    <scope>NUCLEOTIDE SEQUENCE [LARGE SCALE GENOMIC DNA]</scope>
    <source>
        <strain evidence="6">Sxm20200214</strain>
        <tissue evidence="6">Leaf</tissue>
    </source>
</reference>
<dbReference type="InterPro" id="IPR003441">
    <property type="entry name" value="NAC-dom"/>
</dbReference>
<dbReference type="GO" id="GO:0003677">
    <property type="term" value="F:DNA binding"/>
    <property type="evidence" value="ECO:0007669"/>
    <property type="project" value="UniProtKB-KW"/>
</dbReference>
<evidence type="ECO:0000256" key="2">
    <source>
        <dbReference type="ARBA" id="ARBA00023125"/>
    </source>
</evidence>
<protein>
    <recommendedName>
        <fullName evidence="5">NAC domain-containing protein</fullName>
    </recommendedName>
</protein>
<dbReference type="EMBL" id="JAAMPC010000002">
    <property type="protein sequence ID" value="KAG2325124.1"/>
    <property type="molecule type" value="Genomic_DNA"/>
</dbReference>
<dbReference type="GO" id="GO:0006355">
    <property type="term" value="P:regulation of DNA-templated transcription"/>
    <property type="evidence" value="ECO:0007669"/>
    <property type="project" value="InterPro"/>
</dbReference>
<keyword evidence="2" id="KW-0238">DNA-binding</keyword>
<dbReference type="InterPro" id="IPR036093">
    <property type="entry name" value="NAC_dom_sf"/>
</dbReference>
<dbReference type="PROSITE" id="PS51005">
    <property type="entry name" value="NAC"/>
    <property type="match status" value="1"/>
</dbReference>
<evidence type="ECO:0000259" key="5">
    <source>
        <dbReference type="PROSITE" id="PS51005"/>
    </source>
</evidence>
<keyword evidence="7" id="KW-1185">Reference proteome</keyword>
<dbReference type="AlphaFoldDB" id="A0A8X7W6Y8"/>
<comment type="caution">
    <text evidence="6">The sequence shown here is derived from an EMBL/GenBank/DDBJ whole genome shotgun (WGS) entry which is preliminary data.</text>
</comment>
<accession>A0A8X7W6Y8</accession>
<evidence type="ECO:0000256" key="1">
    <source>
        <dbReference type="ARBA" id="ARBA00023015"/>
    </source>
</evidence>
<feature type="domain" description="NAC" evidence="5">
    <location>
        <begin position="3"/>
        <end position="155"/>
    </location>
</feature>
<name>A0A8X7W6Y8_BRACI</name>
<gene>
    <name evidence="6" type="ORF">Bca52824_007852</name>
</gene>
<sequence>MAHPRDLKFSPIDQNLVEYYLRKRVETEKDGFITDIKLYEDEPWLLPHVKNDQFKENRWFYYVVRTRNLGRRPKRTVPGRGSSDGGTWTTSGVKKEITDRKTKVVIGYKTELAYYKKVEGKTKGDTTGWCMTEYWLASENDAQFQEVVLCHLRNNKKIVVDQSPERKNRDNDIVTEQPQQENNNMFDKDELLDYTHQQQPLIPPFEGHDSRFPVQYMTPPSGEGEGLGLQTIMGYSDKATQEQQHPQISRPLQRQDSEIINNPLLITEDECVDQDEIFNLADLEAGITQPQQQHQMMMDPYDDISLSRLAMPNNLVYSQDSWDQDTSPWNNNTTTNPRGLIFNTHGYEIQDQTVTKGVIQDSYY</sequence>
<proteinExistence type="predicted"/>
<dbReference type="PANTHER" id="PTHR31719:SF43">
    <property type="entry name" value="NAC TRANSCRIPTION FACTOR 56"/>
    <property type="match status" value="1"/>
</dbReference>
<dbReference type="Proteomes" id="UP000886595">
    <property type="component" value="Unassembled WGS sequence"/>
</dbReference>
<keyword evidence="1" id="KW-0805">Transcription regulation</keyword>
<dbReference type="Pfam" id="PF02365">
    <property type="entry name" value="NAM"/>
    <property type="match status" value="1"/>
</dbReference>
<dbReference type="Gene3D" id="2.170.150.80">
    <property type="entry name" value="NAC domain"/>
    <property type="match status" value="1"/>
</dbReference>
<keyword evidence="3" id="KW-0804">Transcription</keyword>
<evidence type="ECO:0000313" key="7">
    <source>
        <dbReference type="Proteomes" id="UP000886595"/>
    </source>
</evidence>
<dbReference type="PANTHER" id="PTHR31719">
    <property type="entry name" value="NAC TRANSCRIPTION FACTOR 56"/>
    <property type="match status" value="1"/>
</dbReference>
<evidence type="ECO:0000256" key="4">
    <source>
        <dbReference type="ARBA" id="ARBA00023242"/>
    </source>
</evidence>